<dbReference type="GO" id="GO:0046983">
    <property type="term" value="F:protein dimerization activity"/>
    <property type="evidence" value="ECO:0007669"/>
    <property type="project" value="InterPro"/>
</dbReference>
<keyword evidence="3" id="KW-0238">DNA-binding</keyword>
<keyword evidence="2" id="KW-0805">Transcription regulation</keyword>
<dbReference type="Gene3D" id="3.40.1810.10">
    <property type="entry name" value="Transcription factor, MADS-box"/>
    <property type="match status" value="1"/>
</dbReference>
<dbReference type="AlphaFoldDB" id="A0AAV1XF28"/>
<accession>A0AAV1XF28</accession>
<comment type="subcellular location">
    <subcellularLocation>
        <location evidence="1">Nucleus</location>
    </subcellularLocation>
</comment>
<dbReference type="PRINTS" id="PR00404">
    <property type="entry name" value="MADSDOMAIN"/>
</dbReference>
<dbReference type="PANTHER" id="PTHR48019">
    <property type="entry name" value="SERUM RESPONSE FACTOR HOMOLOG"/>
    <property type="match status" value="1"/>
</dbReference>
<dbReference type="Pfam" id="PF00319">
    <property type="entry name" value="SRF-TF"/>
    <property type="match status" value="1"/>
</dbReference>
<feature type="domain" description="MADS-box" evidence="7">
    <location>
        <begin position="1"/>
        <end position="61"/>
    </location>
</feature>
<organism evidence="9 10">
    <name type="scientific">Lupinus luteus</name>
    <name type="common">European yellow lupine</name>
    <dbReference type="NCBI Taxonomy" id="3873"/>
    <lineage>
        <taxon>Eukaryota</taxon>
        <taxon>Viridiplantae</taxon>
        <taxon>Streptophyta</taxon>
        <taxon>Embryophyta</taxon>
        <taxon>Tracheophyta</taxon>
        <taxon>Spermatophyta</taxon>
        <taxon>Magnoliopsida</taxon>
        <taxon>eudicotyledons</taxon>
        <taxon>Gunneridae</taxon>
        <taxon>Pentapetalae</taxon>
        <taxon>rosids</taxon>
        <taxon>fabids</taxon>
        <taxon>Fabales</taxon>
        <taxon>Fabaceae</taxon>
        <taxon>Papilionoideae</taxon>
        <taxon>50 kb inversion clade</taxon>
        <taxon>genistoids sensu lato</taxon>
        <taxon>core genistoids</taxon>
        <taxon>Genisteae</taxon>
        <taxon>Lupinus</taxon>
    </lineage>
</organism>
<dbReference type="Proteomes" id="UP001497480">
    <property type="component" value="Unassembled WGS sequence"/>
</dbReference>
<protein>
    <submittedName>
        <fullName evidence="9">Uncharacterized protein</fullName>
    </submittedName>
</protein>
<dbReference type="EMBL" id="CAXHTB010000014">
    <property type="protein sequence ID" value="CAL0320159.1"/>
    <property type="molecule type" value="Genomic_DNA"/>
</dbReference>
<feature type="domain" description="K-box" evidence="8">
    <location>
        <begin position="87"/>
        <end position="175"/>
    </location>
</feature>
<evidence type="ECO:0000256" key="2">
    <source>
        <dbReference type="ARBA" id="ARBA00023015"/>
    </source>
</evidence>
<evidence type="ECO:0000259" key="8">
    <source>
        <dbReference type="PROSITE" id="PS51297"/>
    </source>
</evidence>
<dbReference type="CDD" id="cd00265">
    <property type="entry name" value="MADS_MEF2_like"/>
    <property type="match status" value="1"/>
</dbReference>
<dbReference type="PROSITE" id="PS00350">
    <property type="entry name" value="MADS_BOX_1"/>
    <property type="match status" value="1"/>
</dbReference>
<evidence type="ECO:0000256" key="5">
    <source>
        <dbReference type="ARBA" id="ARBA00023242"/>
    </source>
</evidence>
<dbReference type="InterPro" id="IPR033896">
    <property type="entry name" value="MEF2-like_N"/>
</dbReference>
<evidence type="ECO:0000259" key="7">
    <source>
        <dbReference type="PROSITE" id="PS50066"/>
    </source>
</evidence>
<keyword evidence="10" id="KW-1185">Reference proteome</keyword>
<dbReference type="InterPro" id="IPR002487">
    <property type="entry name" value="TF_Kbox"/>
</dbReference>
<dbReference type="InterPro" id="IPR050142">
    <property type="entry name" value="MADS-box/MEF2_TF"/>
</dbReference>
<evidence type="ECO:0000256" key="6">
    <source>
        <dbReference type="SAM" id="Coils"/>
    </source>
</evidence>
<dbReference type="GO" id="GO:0003700">
    <property type="term" value="F:DNA-binding transcription factor activity"/>
    <property type="evidence" value="ECO:0007669"/>
    <property type="project" value="InterPro"/>
</dbReference>
<dbReference type="PROSITE" id="PS51297">
    <property type="entry name" value="K_BOX"/>
    <property type="match status" value="1"/>
</dbReference>
<dbReference type="SUPFAM" id="SSF55455">
    <property type="entry name" value="SRF-like"/>
    <property type="match status" value="1"/>
</dbReference>
<feature type="coiled-coil region" evidence="6">
    <location>
        <begin position="121"/>
        <end position="148"/>
    </location>
</feature>
<evidence type="ECO:0000313" key="10">
    <source>
        <dbReference type="Proteomes" id="UP001497480"/>
    </source>
</evidence>
<evidence type="ECO:0000256" key="4">
    <source>
        <dbReference type="ARBA" id="ARBA00023163"/>
    </source>
</evidence>
<name>A0AAV1XF28_LUPLU</name>
<dbReference type="GO" id="GO:0000977">
    <property type="term" value="F:RNA polymerase II transcription regulatory region sequence-specific DNA binding"/>
    <property type="evidence" value="ECO:0007669"/>
    <property type="project" value="InterPro"/>
</dbReference>
<dbReference type="InterPro" id="IPR002100">
    <property type="entry name" value="TF_MADSbox"/>
</dbReference>
<dbReference type="Pfam" id="PF01486">
    <property type="entry name" value="K-box"/>
    <property type="match status" value="1"/>
</dbReference>
<keyword evidence="5" id="KW-0539">Nucleus</keyword>
<dbReference type="GO" id="GO:0005634">
    <property type="term" value="C:nucleus"/>
    <property type="evidence" value="ECO:0007669"/>
    <property type="project" value="UniProtKB-SubCell"/>
</dbReference>
<reference evidence="9 10" key="1">
    <citation type="submission" date="2024-03" db="EMBL/GenBank/DDBJ databases">
        <authorList>
            <person name="Martinez-Hernandez J."/>
        </authorList>
    </citation>
    <scope>NUCLEOTIDE SEQUENCE [LARGE SCALE GENOMIC DNA]</scope>
</reference>
<proteinExistence type="predicted"/>
<dbReference type="InterPro" id="IPR036879">
    <property type="entry name" value="TF_MADSbox_sf"/>
</dbReference>
<dbReference type="PROSITE" id="PS50066">
    <property type="entry name" value="MADS_BOX_2"/>
    <property type="match status" value="1"/>
</dbReference>
<dbReference type="GO" id="GO:0045944">
    <property type="term" value="P:positive regulation of transcription by RNA polymerase II"/>
    <property type="evidence" value="ECO:0007669"/>
    <property type="project" value="InterPro"/>
</dbReference>
<keyword evidence="4" id="KW-0804">Transcription</keyword>
<comment type="caution">
    <text evidence="9">The sequence shown here is derived from an EMBL/GenBank/DDBJ whole genome shotgun (WGS) entry which is preliminary data.</text>
</comment>
<sequence length="215" mass="25494">MGRVKIEIKRIENNTTRQVTFSKRRTGILKKTHELSVLCDAQIGLIIFSSNGKMYQYCTEPFRMEQIIEKYQRATGTHIMQQDHHFREDIWKEMGMLRQENVRLELGIERYLGKDISCLQYEDLTKLEEELENSMAKIRDRQERILEDEHTNLSNWAAIEGNKPMQQHQQQVMDYFPFFEDQPADTLLQLAAPVLPHFHPYLHLAQPNFQDSDEP</sequence>
<keyword evidence="6" id="KW-0175">Coiled coil</keyword>
<evidence type="ECO:0000313" key="9">
    <source>
        <dbReference type="EMBL" id="CAL0320159.1"/>
    </source>
</evidence>
<evidence type="ECO:0000256" key="3">
    <source>
        <dbReference type="ARBA" id="ARBA00023125"/>
    </source>
</evidence>
<evidence type="ECO:0000256" key="1">
    <source>
        <dbReference type="ARBA" id="ARBA00004123"/>
    </source>
</evidence>
<gene>
    <name evidence="9" type="ORF">LLUT_LOCUS21219</name>
</gene>
<dbReference type="SMART" id="SM00432">
    <property type="entry name" value="MADS"/>
    <property type="match status" value="1"/>
</dbReference>